<reference evidence="3" key="1">
    <citation type="submission" date="2023-01" db="EMBL/GenBank/DDBJ databases">
        <title>The diversity of Class Acidimicrobiia in South China Sea sediment environments and the proposal of Iamia marina sp. nov., a novel species of the genus Iamia.</title>
        <authorList>
            <person name="He Y."/>
            <person name="Tian X."/>
        </authorList>
    </citation>
    <scope>NUCLEOTIDE SEQUENCE</scope>
    <source>
        <strain evidence="3">DSM 19957</strain>
    </source>
</reference>
<dbReference type="KEGG" id="ima:PO878_21040"/>
<dbReference type="Pfam" id="PF13490">
    <property type="entry name" value="zf-HC2"/>
    <property type="match status" value="1"/>
</dbReference>
<evidence type="ECO:0000313" key="4">
    <source>
        <dbReference type="Proteomes" id="UP001216390"/>
    </source>
</evidence>
<dbReference type="Proteomes" id="UP001216390">
    <property type="component" value="Chromosome"/>
</dbReference>
<feature type="transmembrane region" description="Helical" evidence="1">
    <location>
        <begin position="86"/>
        <end position="107"/>
    </location>
</feature>
<protein>
    <submittedName>
        <fullName evidence="3">Zf-HC2 domain-containing protein</fullName>
    </submittedName>
</protein>
<dbReference type="EMBL" id="CP116942">
    <property type="protein sequence ID" value="WCO66981.1"/>
    <property type="molecule type" value="Genomic_DNA"/>
</dbReference>
<keyword evidence="1" id="KW-1133">Transmembrane helix</keyword>
<evidence type="ECO:0000313" key="3">
    <source>
        <dbReference type="EMBL" id="WCO66981.1"/>
    </source>
</evidence>
<keyword evidence="1" id="KW-0812">Transmembrane</keyword>
<keyword evidence="4" id="KW-1185">Reference proteome</keyword>
<keyword evidence="1" id="KW-0472">Membrane</keyword>
<accession>A0AAF0BRN0</accession>
<sequence length="205" mass="21512">MRCDDFREASSARLDHEDLPDGVTGAALDAHLATCADCLAWADVASSLHRQVRMRPARPQPDRTEALLAAVPLASRPRPVREGVRYALLAVGLAQVLLALPALFLGAEVDAPVHVAREMGAFELALGVGLLSAAWRPRLATGLLPFAAALAGAVLVTAVVDVVRGQAVALSEAHHVLDLAGVALLWLLQTRPGRALRGQVDLVGA</sequence>
<gene>
    <name evidence="3" type="ORF">PO878_21040</name>
</gene>
<evidence type="ECO:0000259" key="2">
    <source>
        <dbReference type="Pfam" id="PF13490"/>
    </source>
</evidence>
<evidence type="ECO:0000256" key="1">
    <source>
        <dbReference type="SAM" id="Phobius"/>
    </source>
</evidence>
<dbReference type="AlphaFoldDB" id="A0AAF0BRN0"/>
<organism evidence="3 4">
    <name type="scientific">Iamia majanohamensis</name>
    <dbReference type="NCBI Taxonomy" id="467976"/>
    <lineage>
        <taxon>Bacteria</taxon>
        <taxon>Bacillati</taxon>
        <taxon>Actinomycetota</taxon>
        <taxon>Acidimicrobiia</taxon>
        <taxon>Acidimicrobiales</taxon>
        <taxon>Iamiaceae</taxon>
        <taxon>Iamia</taxon>
    </lineage>
</organism>
<name>A0AAF0BRN0_9ACTN</name>
<dbReference type="RefSeq" id="WP_272736503.1">
    <property type="nucleotide sequence ID" value="NZ_CP116942.1"/>
</dbReference>
<feature type="transmembrane region" description="Helical" evidence="1">
    <location>
        <begin position="142"/>
        <end position="160"/>
    </location>
</feature>
<dbReference type="InterPro" id="IPR027383">
    <property type="entry name" value="Znf_put"/>
</dbReference>
<proteinExistence type="predicted"/>
<feature type="domain" description="Putative zinc-finger" evidence="2">
    <location>
        <begin position="3"/>
        <end position="38"/>
    </location>
</feature>